<sequence length="172" mass="18756">MDDRIDALLSDVEAMHASRQTHARRGELGEEIAAHAAERTLLERMRGAIGQPVQIVVAGREVSGTAVFLGRGIFVLSGTETAVVAIERIRELRTRSRRHMHEAGPLERLGMASALRRLAAEREEVVLELTGEGGAIRGRADMVASDYIEIAGRIVPLQSIALVQTRVNPFDS</sequence>
<dbReference type="EMBL" id="JAATJN010000001">
    <property type="protein sequence ID" value="NJC57930.1"/>
    <property type="molecule type" value="Genomic_DNA"/>
</dbReference>
<protein>
    <submittedName>
        <fullName evidence="1">Uncharacterized protein</fullName>
    </submittedName>
</protein>
<organism evidence="1 2">
    <name type="scientific">Brevibacterium marinum</name>
    <dbReference type="NCBI Taxonomy" id="418643"/>
    <lineage>
        <taxon>Bacteria</taxon>
        <taxon>Bacillati</taxon>
        <taxon>Actinomycetota</taxon>
        <taxon>Actinomycetes</taxon>
        <taxon>Micrococcales</taxon>
        <taxon>Brevibacteriaceae</taxon>
        <taxon>Brevibacterium</taxon>
    </lineage>
</organism>
<accession>A0A846S2Z5</accession>
<reference evidence="1 2" key="1">
    <citation type="submission" date="2020-03" db="EMBL/GenBank/DDBJ databases">
        <title>Sequencing the genomes of 1000 actinobacteria strains.</title>
        <authorList>
            <person name="Klenk H.-P."/>
        </authorList>
    </citation>
    <scope>NUCLEOTIDE SEQUENCE [LARGE SCALE GENOMIC DNA]</scope>
    <source>
        <strain evidence="1 2">DSM 18964</strain>
    </source>
</reference>
<keyword evidence="2" id="KW-1185">Reference proteome</keyword>
<dbReference type="Proteomes" id="UP000576792">
    <property type="component" value="Unassembled WGS sequence"/>
</dbReference>
<evidence type="ECO:0000313" key="1">
    <source>
        <dbReference type="EMBL" id="NJC57930.1"/>
    </source>
</evidence>
<name>A0A846S2Z5_9MICO</name>
<dbReference type="AlphaFoldDB" id="A0A846S2Z5"/>
<comment type="caution">
    <text evidence="1">The sequence shown here is derived from an EMBL/GenBank/DDBJ whole genome shotgun (WGS) entry which is preliminary data.</text>
</comment>
<proteinExistence type="predicted"/>
<dbReference type="RefSeq" id="WP_167951549.1">
    <property type="nucleotide sequence ID" value="NZ_BAAAPQ010000024.1"/>
</dbReference>
<evidence type="ECO:0000313" key="2">
    <source>
        <dbReference type="Proteomes" id="UP000576792"/>
    </source>
</evidence>
<gene>
    <name evidence="1" type="ORF">BKA07_002965</name>
</gene>